<evidence type="ECO:0000256" key="1">
    <source>
        <dbReference type="SAM" id="MobiDB-lite"/>
    </source>
</evidence>
<dbReference type="OrthoDB" id="435520at2759"/>
<comment type="caution">
    <text evidence="3">The sequence shown here is derived from an EMBL/GenBank/DDBJ whole genome shotgun (WGS) entry which is preliminary data.</text>
</comment>
<dbReference type="Gene3D" id="3.40.50.1820">
    <property type="entry name" value="alpha/beta hydrolase"/>
    <property type="match status" value="1"/>
</dbReference>
<evidence type="ECO:0000259" key="2">
    <source>
        <dbReference type="Pfam" id="PF00561"/>
    </source>
</evidence>
<feature type="compositionally biased region" description="Low complexity" evidence="1">
    <location>
        <begin position="216"/>
        <end position="226"/>
    </location>
</feature>
<feature type="compositionally biased region" description="Low complexity" evidence="1">
    <location>
        <begin position="664"/>
        <end position="689"/>
    </location>
</feature>
<feature type="domain" description="AB hydrolase-1" evidence="2">
    <location>
        <begin position="521"/>
        <end position="633"/>
    </location>
</feature>
<sequence>MSIFDHSYRHDSLALTHQRDRERPISGSSGQLTLASTLQSSSLLSPRTPRSSSPSQAVRTVSHLEDNWLLSVSERYTTPKTDLHRDADDDTPRLEIEESEKRVRRMKSIERTRTWAEEVERQRQKTEKRTVTRRREFSWQLQPDIQDDSFELDQGMAALGLKTSKLDLPTASSVIEAHQRRYGARLDVTEGHVSSSEGDSEINPPPRPRRRRHSSQSKSGKSSPRPTSRPQSDYQVASSSHIKRSSERLVHLNSTPVTVNRPSSQKRSSPRPSAAAASSSPKIPTKTPALSIDEIIRRHSPAVVDAQVAPVVKARMDLGLSPRTSITSKQSVSPRPSLSPGQTPHTAQIPFTTSPKPMPIRSSSSPGAIIAVVPPRTSSRQATPSPQPKPLPSTSESEEEVFHDLEIGQALLDKLERGSLASSGPSNPHRHHHAYTTPPLPPLSPNTLATPRSSTSTPTPTKDDQPHELAVYLRSPHLNRFFTLPRPYPERPLRVSLAEVGDPAGRPVLVFLGLGCVRYLIAMYDDLARALGLRLICIDRWGYGKTDSVPDEKRSMRAWAAVVERVMDELGVDTFQILAHSAGCAYATAVILRMQERVRGKVVMLAPWVSTEIDGGFKWLKWVPNTVIKSATAAEHRLQTYFLGKPPPLTYKPIGFTAPPLPPRLSSQSPRSSSPTIKPSPNTSPNPNTLSKFESHDSKTQSPRTPLVRSLSKVTTKRLSRQGSILGLRSPPSLQRADSTPIRNTPEVDMKRKLVQRANSEVVQKRNSLESSIQAAINIGLPEGFPSLGTNLRLSFPPSSSSSSSSSFCHISPPREEIEKNGMHDRHSTEPQKSNSPSRSQQNQIRQFDHGNDLVRLSQEDHPPIRDLKLNRTSSATRPSEEGEKKKPRLTGAMLVALEQASHAESEPGTTSDLLGVVLARQAWGFSYSDLPSEIPVRIYWGKEDDRVGEKGIRWLERNLNAEVVVLSGEGHGLVSRGGVMFDVLKGLARDDVLVRPVEREF</sequence>
<feature type="compositionally biased region" description="Basic and acidic residues" evidence="1">
    <location>
        <begin position="15"/>
        <end position="24"/>
    </location>
</feature>
<dbReference type="AlphaFoldDB" id="A0A4Q1B7N8"/>
<feature type="region of interest" description="Disordered" evidence="1">
    <location>
        <begin position="322"/>
        <end position="401"/>
    </location>
</feature>
<feature type="compositionally biased region" description="Basic and acidic residues" evidence="1">
    <location>
        <begin position="856"/>
        <end position="870"/>
    </location>
</feature>
<accession>A0A4Q1B7N8</accession>
<dbReference type="VEuPathDB" id="FungiDB:TREMEDRAFT_35111"/>
<dbReference type="PANTHER" id="PTHR43433">
    <property type="entry name" value="HYDROLASE, ALPHA/BETA FOLD FAMILY PROTEIN"/>
    <property type="match status" value="1"/>
</dbReference>
<dbReference type="InterPro" id="IPR029058">
    <property type="entry name" value="AB_hydrolase_fold"/>
</dbReference>
<dbReference type="PANTHER" id="PTHR43433:SF10">
    <property type="entry name" value="AB HYDROLASE-1 DOMAIN-CONTAINING PROTEIN"/>
    <property type="match status" value="1"/>
</dbReference>
<keyword evidence="4" id="KW-1185">Reference proteome</keyword>
<dbReference type="Proteomes" id="UP000289152">
    <property type="component" value="Unassembled WGS sequence"/>
</dbReference>
<organism evidence="3 4">
    <name type="scientific">Tremella mesenterica</name>
    <name type="common">Jelly fungus</name>
    <dbReference type="NCBI Taxonomy" id="5217"/>
    <lineage>
        <taxon>Eukaryota</taxon>
        <taxon>Fungi</taxon>
        <taxon>Dikarya</taxon>
        <taxon>Basidiomycota</taxon>
        <taxon>Agaricomycotina</taxon>
        <taxon>Tremellomycetes</taxon>
        <taxon>Tremellales</taxon>
        <taxon>Tremellaceae</taxon>
        <taxon>Tremella</taxon>
    </lineage>
</organism>
<feature type="compositionally biased region" description="Basic and acidic residues" evidence="1">
    <location>
        <begin position="821"/>
        <end position="830"/>
    </location>
</feature>
<feature type="region of interest" description="Disordered" evidence="1">
    <location>
        <begin position="188"/>
        <end position="286"/>
    </location>
</feature>
<feature type="compositionally biased region" description="Low complexity" evidence="1">
    <location>
        <begin position="445"/>
        <end position="460"/>
    </location>
</feature>
<evidence type="ECO:0000313" key="4">
    <source>
        <dbReference type="Proteomes" id="UP000289152"/>
    </source>
</evidence>
<gene>
    <name evidence="3" type="ORF">M231_08066</name>
</gene>
<feature type="region of interest" description="Disordered" evidence="1">
    <location>
        <begin position="856"/>
        <end position="890"/>
    </location>
</feature>
<feature type="compositionally biased region" description="Polar residues" evidence="1">
    <location>
        <begin position="322"/>
        <end position="366"/>
    </location>
</feature>
<feature type="compositionally biased region" description="Polar residues" evidence="1">
    <location>
        <begin position="831"/>
        <end position="844"/>
    </location>
</feature>
<feature type="region of interest" description="Disordered" evidence="1">
    <location>
        <begin position="821"/>
        <end position="844"/>
    </location>
</feature>
<feature type="region of interest" description="Disordered" evidence="1">
    <location>
        <begin position="653"/>
        <end position="751"/>
    </location>
</feature>
<dbReference type="InterPro" id="IPR050471">
    <property type="entry name" value="AB_hydrolase"/>
</dbReference>
<dbReference type="EMBL" id="SDIL01000225">
    <property type="protein sequence ID" value="RXK34679.1"/>
    <property type="molecule type" value="Genomic_DNA"/>
</dbReference>
<evidence type="ECO:0000313" key="3">
    <source>
        <dbReference type="EMBL" id="RXK34679.1"/>
    </source>
</evidence>
<dbReference type="InParanoid" id="A0A4Q1B7N8"/>
<feature type="compositionally biased region" description="Low complexity" evidence="1">
    <location>
        <begin position="261"/>
        <end position="281"/>
    </location>
</feature>
<feature type="region of interest" description="Disordered" evidence="1">
    <location>
        <begin position="15"/>
        <end position="57"/>
    </location>
</feature>
<name>A0A4Q1B7N8_TREME</name>
<protein>
    <recommendedName>
        <fullName evidence="2">AB hydrolase-1 domain-containing protein</fullName>
    </recommendedName>
</protein>
<reference evidence="3 4" key="1">
    <citation type="submission" date="2016-06" db="EMBL/GenBank/DDBJ databases">
        <title>Evolution of pathogenesis and genome organization in the Tremellales.</title>
        <authorList>
            <person name="Cuomo C."/>
            <person name="Litvintseva A."/>
            <person name="Heitman J."/>
            <person name="Chen Y."/>
            <person name="Sun S."/>
            <person name="Springer D."/>
            <person name="Dromer F."/>
            <person name="Young S."/>
            <person name="Zeng Q."/>
            <person name="Chapman S."/>
            <person name="Gujja S."/>
            <person name="Saif S."/>
            <person name="Birren B."/>
        </authorList>
    </citation>
    <scope>NUCLEOTIDE SEQUENCE [LARGE SCALE GENOMIC DNA]</scope>
    <source>
        <strain evidence="3 4">ATCC 28783</strain>
    </source>
</reference>
<feature type="compositionally biased region" description="Polar residues" evidence="1">
    <location>
        <begin position="732"/>
        <end position="743"/>
    </location>
</feature>
<dbReference type="SUPFAM" id="SSF53474">
    <property type="entry name" value="alpha/beta-Hydrolases"/>
    <property type="match status" value="1"/>
</dbReference>
<dbReference type="Pfam" id="PF00561">
    <property type="entry name" value="Abhydrolase_1"/>
    <property type="match status" value="1"/>
</dbReference>
<feature type="compositionally biased region" description="Polar residues" evidence="1">
    <location>
        <begin position="228"/>
        <end position="240"/>
    </location>
</feature>
<proteinExistence type="predicted"/>
<dbReference type="InterPro" id="IPR000073">
    <property type="entry name" value="AB_hydrolase_1"/>
</dbReference>
<feature type="region of interest" description="Disordered" evidence="1">
    <location>
        <begin position="418"/>
        <end position="466"/>
    </location>
</feature>
<feature type="compositionally biased region" description="Low complexity" evidence="1">
    <location>
        <begin position="26"/>
        <end position="57"/>
    </location>
</feature>